<comment type="caution">
    <text evidence="1">The sequence shown here is derived from an EMBL/GenBank/DDBJ whole genome shotgun (WGS) entry which is preliminary data.</text>
</comment>
<dbReference type="SUPFAM" id="SSF51197">
    <property type="entry name" value="Clavaminate synthase-like"/>
    <property type="match status" value="1"/>
</dbReference>
<dbReference type="EMBL" id="MHIY01000001">
    <property type="protein sequence ID" value="OGY60379.1"/>
    <property type="molecule type" value="Genomic_DNA"/>
</dbReference>
<dbReference type="Proteomes" id="UP000178744">
    <property type="component" value="Unassembled WGS sequence"/>
</dbReference>
<name>A0A1G1Z7H4_9BACT</name>
<organism evidence="1 2">
    <name type="scientific">Candidatus Colwellbacteria bacterium RIFCSPLOWO2_01_FULL_48_10</name>
    <dbReference type="NCBI Taxonomy" id="1797690"/>
    <lineage>
        <taxon>Bacteria</taxon>
        <taxon>Candidatus Colwelliibacteriota</taxon>
    </lineage>
</organism>
<protein>
    <recommendedName>
        <fullName evidence="3">Fe2OG dioxygenase domain-containing protein</fullName>
    </recommendedName>
</protein>
<proteinExistence type="predicted"/>
<evidence type="ECO:0008006" key="3">
    <source>
        <dbReference type="Google" id="ProtNLM"/>
    </source>
</evidence>
<evidence type="ECO:0000313" key="1">
    <source>
        <dbReference type="EMBL" id="OGY60379.1"/>
    </source>
</evidence>
<dbReference type="AlphaFoldDB" id="A0A1G1Z7H4"/>
<reference evidence="1 2" key="1">
    <citation type="journal article" date="2016" name="Nat. Commun.">
        <title>Thousands of microbial genomes shed light on interconnected biogeochemical processes in an aquifer system.</title>
        <authorList>
            <person name="Anantharaman K."/>
            <person name="Brown C.T."/>
            <person name="Hug L.A."/>
            <person name="Sharon I."/>
            <person name="Castelle C.J."/>
            <person name="Probst A.J."/>
            <person name="Thomas B.C."/>
            <person name="Singh A."/>
            <person name="Wilkins M.J."/>
            <person name="Karaoz U."/>
            <person name="Brodie E.L."/>
            <person name="Williams K.H."/>
            <person name="Hubbard S.S."/>
            <person name="Banfield J.F."/>
        </authorList>
    </citation>
    <scope>NUCLEOTIDE SEQUENCE [LARGE SCALE GENOMIC DNA]</scope>
</reference>
<evidence type="ECO:0000313" key="2">
    <source>
        <dbReference type="Proteomes" id="UP000178744"/>
    </source>
</evidence>
<sequence length="248" mass="28435">MDFFSQISKGFKENGYLIIRSPVKKEDVSEAIDNFVNFLKLPDSFKNQLSPNLESNINYSESENKEYLSYSPGIKRNINSPEIDNFILSAEKIYAVAKTAMQEIIIQLEKQFPGIHKNFVPHHNVNPYHLVFMKYGKDLEKIPARPHYDKCALTLLLSETNPGLRIGINNKTTKPVMAAKNQAILMAGVRMRSITNQDFRPGWHEIAHDRKNNINENISRISIVFFADITEGPYPTFSEFTNSIEYSD</sequence>
<dbReference type="Gene3D" id="2.60.120.330">
    <property type="entry name" value="B-lactam Antibiotic, Isopenicillin N Synthase, Chain"/>
    <property type="match status" value="1"/>
</dbReference>
<gene>
    <name evidence="1" type="ORF">A3B23_01700</name>
</gene>
<dbReference type="InterPro" id="IPR027443">
    <property type="entry name" value="IPNS-like_sf"/>
</dbReference>
<accession>A0A1G1Z7H4</accession>